<reference evidence="2" key="1">
    <citation type="journal article" date="2019" name="Int. J. Syst. Evol. Microbiol.">
        <title>The Global Catalogue of Microorganisms (GCM) 10K type strain sequencing project: providing services to taxonomists for standard genome sequencing and annotation.</title>
        <authorList>
            <consortium name="The Broad Institute Genomics Platform"/>
            <consortium name="The Broad Institute Genome Sequencing Center for Infectious Disease"/>
            <person name="Wu L."/>
            <person name="Ma J."/>
        </authorList>
    </citation>
    <scope>NUCLEOTIDE SEQUENCE [LARGE SCALE GENOMIC DNA]</scope>
    <source>
        <strain evidence="2">JCM 18959</strain>
    </source>
</reference>
<name>A0ABP9LZM9_9MICO</name>
<evidence type="ECO:0000313" key="1">
    <source>
        <dbReference type="EMBL" id="GAA5086453.1"/>
    </source>
</evidence>
<gene>
    <name evidence="1" type="ORF">GCM10025760_06470</name>
</gene>
<comment type="caution">
    <text evidence="1">The sequence shown here is derived from an EMBL/GenBank/DDBJ whole genome shotgun (WGS) entry which is preliminary data.</text>
</comment>
<dbReference type="Proteomes" id="UP001501407">
    <property type="component" value="Unassembled WGS sequence"/>
</dbReference>
<evidence type="ECO:0000313" key="2">
    <source>
        <dbReference type="Proteomes" id="UP001501407"/>
    </source>
</evidence>
<dbReference type="RefSeq" id="WP_194412509.1">
    <property type="nucleotide sequence ID" value="NZ_BAABKZ010000001.1"/>
</dbReference>
<protein>
    <submittedName>
        <fullName evidence="1">Uncharacterized protein</fullName>
    </submittedName>
</protein>
<accession>A0ABP9LZM9</accession>
<dbReference type="EMBL" id="BAABKZ010000001">
    <property type="protein sequence ID" value="GAA5086453.1"/>
    <property type="molecule type" value="Genomic_DNA"/>
</dbReference>
<sequence>MIGVWTDLAPYRVAIAELPLRARAAPAADAAIAVIGGGRWREGGVLPPAAAVVLADPPSGAGTSIPPGTPVIVDRERLCPDDMPGDVAVDAALFTVECSATAADLAEAVRDAVGWLRVLSGGELSIDAVRAGEHGVIALMRTDDRSPAGARAATLVATVLADASAAPRLRALAVGPERTEVVVDGSGATAVVISSASGARRLPARYESRRRVALRRAIDTVGGAESSDLTDLRHDDALAAVLVGAINGADSLHSQNRLPG</sequence>
<proteinExistence type="predicted"/>
<keyword evidence="2" id="KW-1185">Reference proteome</keyword>
<organism evidence="1 2">
    <name type="scientific">Microbacterium yannicii</name>
    <dbReference type="NCBI Taxonomy" id="671622"/>
    <lineage>
        <taxon>Bacteria</taxon>
        <taxon>Bacillati</taxon>
        <taxon>Actinomycetota</taxon>
        <taxon>Actinomycetes</taxon>
        <taxon>Micrococcales</taxon>
        <taxon>Microbacteriaceae</taxon>
        <taxon>Microbacterium</taxon>
    </lineage>
</organism>